<name>A0A1M7MJ96_RUMFL</name>
<keyword evidence="1" id="KW-0472">Membrane</keyword>
<dbReference type="AlphaFoldDB" id="A0A1M7MJ96"/>
<gene>
    <name evidence="2" type="ORF">SAMN04487860_12321</name>
</gene>
<evidence type="ECO:0000313" key="3">
    <source>
        <dbReference type="Proteomes" id="UP000184394"/>
    </source>
</evidence>
<evidence type="ECO:0000313" key="2">
    <source>
        <dbReference type="EMBL" id="SHM90979.1"/>
    </source>
</evidence>
<keyword evidence="1" id="KW-1133">Transmembrane helix</keyword>
<dbReference type="RefSeq" id="WP_072952462.1">
    <property type="nucleotide sequence ID" value="NZ_FRCT01000023.1"/>
</dbReference>
<protein>
    <submittedName>
        <fullName evidence="2">HlyD family secretion protein</fullName>
    </submittedName>
</protein>
<feature type="transmembrane region" description="Helical" evidence="1">
    <location>
        <begin position="12"/>
        <end position="31"/>
    </location>
</feature>
<dbReference type="OrthoDB" id="1816654at2"/>
<sequence>MKEKIKQRAIKYFLIFLAAMLVLTFVSRMVYTERMPRVSCMQIKDQSISHEFEYAGTVEALKSQPVFVPEGLRIIDSKVNQGDRVIKSQLIMKLDIEYLHRKAAMLEKEIAEQLESASAYSSEGSIPVFTEAGLRIAEVCVKAGDSVYAGQKLLRLDGEHLGRRIADLQNEINADISTRDGYYDSEDQRSAEAISNHIDEKQRELDRYTEIYNNGCNVYSSAGGVVAGVPVKAGDVTTDSAVALISSDPSVSCGLSEKQEMLEELRKLDEKKGCIYSPTDGVITAKNASIGEFTAANAVFIVSDISEGIVFRTNIEEKDLRYISVGDVFKLKFRNGKINAEGCEVKRITKTADGSGYTVELTLQSDKLEAGEVGYLKGTVLSEEKYSCVPLNAIHFVESDVRGEIFVAEETEGFFGKEYTAKKYSVTIREKNDADAGIEDLGLSPNSKVIVSSSKKLYDGQKIRI</sequence>
<proteinExistence type="predicted"/>
<accession>A0A1M7MJ96</accession>
<evidence type="ECO:0000256" key="1">
    <source>
        <dbReference type="SAM" id="Phobius"/>
    </source>
</evidence>
<keyword evidence="1" id="KW-0812">Transmembrane</keyword>
<dbReference type="PANTHER" id="PTHR30469">
    <property type="entry name" value="MULTIDRUG RESISTANCE PROTEIN MDTA"/>
    <property type="match status" value="1"/>
</dbReference>
<dbReference type="Gene3D" id="2.40.50.100">
    <property type="match status" value="1"/>
</dbReference>
<dbReference type="Proteomes" id="UP000184394">
    <property type="component" value="Unassembled WGS sequence"/>
</dbReference>
<reference evidence="2 3" key="1">
    <citation type="submission" date="2016-11" db="EMBL/GenBank/DDBJ databases">
        <authorList>
            <person name="Jaros S."/>
            <person name="Januszkiewicz K."/>
            <person name="Wedrychowicz H."/>
        </authorList>
    </citation>
    <scope>NUCLEOTIDE SEQUENCE [LARGE SCALE GENOMIC DNA]</scope>
    <source>
        <strain evidence="2 3">Y1</strain>
    </source>
</reference>
<organism evidence="2 3">
    <name type="scientific">Ruminococcus flavefaciens</name>
    <dbReference type="NCBI Taxonomy" id="1265"/>
    <lineage>
        <taxon>Bacteria</taxon>
        <taxon>Bacillati</taxon>
        <taxon>Bacillota</taxon>
        <taxon>Clostridia</taxon>
        <taxon>Eubacteriales</taxon>
        <taxon>Oscillospiraceae</taxon>
        <taxon>Ruminococcus</taxon>
    </lineage>
</organism>
<dbReference type="GO" id="GO:0015562">
    <property type="term" value="F:efflux transmembrane transporter activity"/>
    <property type="evidence" value="ECO:0007669"/>
    <property type="project" value="TreeGrafter"/>
</dbReference>
<dbReference type="PANTHER" id="PTHR30469:SF15">
    <property type="entry name" value="HLYD FAMILY OF SECRETION PROTEINS"/>
    <property type="match status" value="1"/>
</dbReference>
<dbReference type="EMBL" id="FRCT01000023">
    <property type="protein sequence ID" value="SHM90979.1"/>
    <property type="molecule type" value="Genomic_DNA"/>
</dbReference>
<dbReference type="GO" id="GO:1990281">
    <property type="term" value="C:efflux pump complex"/>
    <property type="evidence" value="ECO:0007669"/>
    <property type="project" value="TreeGrafter"/>
</dbReference>